<comment type="caution">
    <text evidence="3">The sequence shown here is derived from an EMBL/GenBank/DDBJ whole genome shotgun (WGS) entry which is preliminary data.</text>
</comment>
<dbReference type="Pfam" id="PF01370">
    <property type="entry name" value="Epimerase"/>
    <property type="match status" value="1"/>
</dbReference>
<dbReference type="PANTHER" id="PTHR43245:SF13">
    <property type="entry name" value="UDP-D-APIOSE_UDP-D-XYLOSE SYNTHASE 2"/>
    <property type="match status" value="1"/>
</dbReference>
<feature type="domain" description="NAD-dependent epimerase/dehydratase" evidence="2">
    <location>
        <begin position="3"/>
        <end position="235"/>
    </location>
</feature>
<gene>
    <name evidence="3" type="ORF">ACFFRE_07520</name>
</gene>
<evidence type="ECO:0000259" key="2">
    <source>
        <dbReference type="Pfam" id="PF01370"/>
    </source>
</evidence>
<dbReference type="EMBL" id="JBHLYQ010000062">
    <property type="protein sequence ID" value="MFC0081996.1"/>
    <property type="molecule type" value="Genomic_DNA"/>
</dbReference>
<evidence type="ECO:0000256" key="1">
    <source>
        <dbReference type="SAM" id="MobiDB-lite"/>
    </source>
</evidence>
<name>A0ABV6C2T5_9ACTN</name>
<feature type="compositionally biased region" description="Basic and acidic residues" evidence="1">
    <location>
        <begin position="329"/>
        <end position="341"/>
    </location>
</feature>
<sequence>MRVLVTGGAGFIGSTLVDRLLAEGHQVDVVDNLSTGSLANLGEARAGHRRAFSFHQLDIRGPELVPLMVRRRPEVVFHLAAQADVRRSVADPVEDAEVNVLGTLRVLEGAVACGASRVVYAASGGTLYGEPRAQDLPVRESHPRRPLTPLGVSTLAGLEYLRCWRELHDLEFCALALANVYGPRQDPHGEAGVVAIFAERLLAGEPLVIYGDGQQTRDFVYVDDVVDAFVRAVERGGGLLLHVGTGQEVSVLELARLLGKVAGVEPTLTFAPPRAGELRRNALDPGRAAVHLGWRPWTPLEEGLAAVLAWSAGRQRSGRKAASQGGDKVSGRDPRPEDGPPRRAPRKTGASRG</sequence>
<keyword evidence="4" id="KW-1185">Reference proteome</keyword>
<protein>
    <submittedName>
        <fullName evidence="3">NAD-dependent epimerase/dehydratase family protein</fullName>
    </submittedName>
</protein>
<dbReference type="Gene3D" id="3.90.25.10">
    <property type="entry name" value="UDP-galactose 4-epimerase, domain 1"/>
    <property type="match status" value="1"/>
</dbReference>
<evidence type="ECO:0000313" key="3">
    <source>
        <dbReference type="EMBL" id="MFC0081996.1"/>
    </source>
</evidence>
<dbReference type="PANTHER" id="PTHR43245">
    <property type="entry name" value="BIFUNCTIONAL POLYMYXIN RESISTANCE PROTEIN ARNA"/>
    <property type="match status" value="1"/>
</dbReference>
<feature type="region of interest" description="Disordered" evidence="1">
    <location>
        <begin position="313"/>
        <end position="353"/>
    </location>
</feature>
<dbReference type="Gene3D" id="3.40.50.720">
    <property type="entry name" value="NAD(P)-binding Rossmann-like Domain"/>
    <property type="match status" value="1"/>
</dbReference>
<organism evidence="3 4">
    <name type="scientific">Aciditerrimonas ferrireducens</name>
    <dbReference type="NCBI Taxonomy" id="667306"/>
    <lineage>
        <taxon>Bacteria</taxon>
        <taxon>Bacillati</taxon>
        <taxon>Actinomycetota</taxon>
        <taxon>Acidimicrobiia</taxon>
        <taxon>Acidimicrobiales</taxon>
        <taxon>Acidimicrobiaceae</taxon>
        <taxon>Aciditerrimonas</taxon>
    </lineage>
</organism>
<reference evidence="3 4" key="1">
    <citation type="submission" date="2024-09" db="EMBL/GenBank/DDBJ databases">
        <authorList>
            <person name="Sun Q."/>
            <person name="Mori K."/>
        </authorList>
    </citation>
    <scope>NUCLEOTIDE SEQUENCE [LARGE SCALE GENOMIC DNA]</scope>
    <source>
        <strain evidence="3 4">JCM 15389</strain>
    </source>
</reference>
<dbReference type="InterPro" id="IPR036291">
    <property type="entry name" value="NAD(P)-bd_dom_sf"/>
</dbReference>
<accession>A0ABV6C2T5</accession>
<dbReference type="SUPFAM" id="SSF51735">
    <property type="entry name" value="NAD(P)-binding Rossmann-fold domains"/>
    <property type="match status" value="1"/>
</dbReference>
<dbReference type="InterPro" id="IPR050177">
    <property type="entry name" value="Lipid_A_modif_metabolic_enz"/>
</dbReference>
<dbReference type="RefSeq" id="WP_377789362.1">
    <property type="nucleotide sequence ID" value="NZ_JBHLYQ010000062.1"/>
</dbReference>
<dbReference type="InterPro" id="IPR001509">
    <property type="entry name" value="Epimerase_deHydtase"/>
</dbReference>
<proteinExistence type="predicted"/>
<evidence type="ECO:0000313" key="4">
    <source>
        <dbReference type="Proteomes" id="UP001589788"/>
    </source>
</evidence>
<dbReference type="Proteomes" id="UP001589788">
    <property type="component" value="Unassembled WGS sequence"/>
</dbReference>